<dbReference type="RefSeq" id="WP_146137258.1">
    <property type="nucleotide sequence ID" value="NZ_PYAT01000004.1"/>
</dbReference>
<dbReference type="EMBL" id="PYAT01000004">
    <property type="protein sequence ID" value="PSL40793.1"/>
    <property type="molecule type" value="Genomic_DNA"/>
</dbReference>
<organism evidence="1 2">
    <name type="scientific">Planomicrobium soli</name>
    <dbReference type="NCBI Taxonomy" id="1176648"/>
    <lineage>
        <taxon>Bacteria</taxon>
        <taxon>Bacillati</taxon>
        <taxon>Bacillota</taxon>
        <taxon>Bacilli</taxon>
        <taxon>Bacillales</taxon>
        <taxon>Caryophanaceae</taxon>
        <taxon>Planomicrobium</taxon>
    </lineage>
</organism>
<evidence type="ECO:0000313" key="2">
    <source>
        <dbReference type="Proteomes" id="UP000242682"/>
    </source>
</evidence>
<sequence length="87" mass="10195">MTEATDSEALRKILNLNRNVFNYLRSPLLIAYEFFNPNFNIDEGLLNEKTILNEFVYNSKNIFLLKSKNPLHYAKEIIDQLKVESAK</sequence>
<comment type="caution">
    <text evidence="1">The sequence shown here is derived from an EMBL/GenBank/DDBJ whole genome shotgun (WGS) entry which is preliminary data.</text>
</comment>
<proteinExistence type="predicted"/>
<accession>A0A2P8H3L6</accession>
<reference evidence="1 2" key="1">
    <citation type="submission" date="2018-03" db="EMBL/GenBank/DDBJ databases">
        <title>Genomic Encyclopedia of Type Strains, Phase III (KMG-III): the genomes of soil and plant-associated and newly described type strains.</title>
        <authorList>
            <person name="Whitman W."/>
        </authorList>
    </citation>
    <scope>NUCLEOTIDE SEQUENCE [LARGE SCALE GENOMIC DNA]</scope>
    <source>
        <strain evidence="1 2">CGMCC 1.12259</strain>
    </source>
</reference>
<dbReference type="Proteomes" id="UP000242682">
    <property type="component" value="Unassembled WGS sequence"/>
</dbReference>
<evidence type="ECO:0000313" key="1">
    <source>
        <dbReference type="EMBL" id="PSL40793.1"/>
    </source>
</evidence>
<protein>
    <submittedName>
        <fullName evidence="1">Uncharacterized protein</fullName>
    </submittedName>
</protein>
<gene>
    <name evidence="1" type="ORF">B0H99_104255</name>
</gene>
<dbReference type="AlphaFoldDB" id="A0A2P8H3L6"/>
<name>A0A2P8H3L6_9BACL</name>
<keyword evidence="2" id="KW-1185">Reference proteome</keyword>